<dbReference type="Proteomes" id="UP000193240">
    <property type="component" value="Unassembled WGS sequence"/>
</dbReference>
<dbReference type="InterPro" id="IPR011333">
    <property type="entry name" value="SKP1/BTB/POZ_sf"/>
</dbReference>
<evidence type="ECO:0000256" key="1">
    <source>
        <dbReference type="SAM" id="MobiDB-lite"/>
    </source>
</evidence>
<dbReference type="PANTHER" id="PTHR13384">
    <property type="entry name" value="G PATCH DOMAIN-CONTAINING PROTEIN 1"/>
    <property type="match status" value="1"/>
</dbReference>
<name>A0A1Y2LRX2_EPING</name>
<dbReference type="OMA" id="HKLLLFW"/>
<gene>
    <name evidence="2" type="ORF">B5807_09724</name>
</gene>
<accession>A0A1Y2LRX2</accession>
<dbReference type="GO" id="GO:0005634">
    <property type="term" value="C:nucleus"/>
    <property type="evidence" value="ECO:0007669"/>
    <property type="project" value="TreeGrafter"/>
</dbReference>
<keyword evidence="3" id="KW-1185">Reference proteome</keyword>
<dbReference type="FunCoup" id="A0A1Y2LRX2">
    <property type="interactions" value="33"/>
</dbReference>
<feature type="region of interest" description="Disordered" evidence="1">
    <location>
        <begin position="38"/>
        <end position="81"/>
    </location>
</feature>
<feature type="compositionally biased region" description="Basic and acidic residues" evidence="1">
    <location>
        <begin position="160"/>
        <end position="173"/>
    </location>
</feature>
<dbReference type="GO" id="GO:0003723">
    <property type="term" value="F:RNA binding"/>
    <property type="evidence" value="ECO:0007669"/>
    <property type="project" value="TreeGrafter"/>
</dbReference>
<dbReference type="AlphaFoldDB" id="A0A1Y2LRX2"/>
<feature type="compositionally biased region" description="Low complexity" evidence="1">
    <location>
        <begin position="139"/>
        <end position="156"/>
    </location>
</feature>
<dbReference type="SUPFAM" id="SSF54695">
    <property type="entry name" value="POZ domain"/>
    <property type="match status" value="1"/>
</dbReference>
<evidence type="ECO:0000313" key="2">
    <source>
        <dbReference type="EMBL" id="OSS45698.1"/>
    </source>
</evidence>
<evidence type="ECO:0000313" key="3">
    <source>
        <dbReference type="Proteomes" id="UP000193240"/>
    </source>
</evidence>
<proteinExistence type="predicted"/>
<reference evidence="2 3" key="1">
    <citation type="journal article" date="2017" name="Genome Announc.">
        <title>Genome sequence of the saprophytic ascomycete Epicoccum nigrum ICMP 19927 strain isolated from New Zealand.</title>
        <authorList>
            <person name="Fokin M."/>
            <person name="Fleetwood D."/>
            <person name="Weir B.S."/>
            <person name="Villas-Boas S.G."/>
        </authorList>
    </citation>
    <scope>NUCLEOTIDE SEQUENCE [LARGE SCALE GENOMIC DNA]</scope>
    <source>
        <strain evidence="2 3">ICMP 19927</strain>
    </source>
</reference>
<dbReference type="STRING" id="105696.A0A1Y2LRX2"/>
<sequence length="498" mass="53767">MPTYPLAPRNDHLPNLPCLEPACRSFDRDSVACALPGGDLHTRQHTGTLSRTQAPRPDGLTVSTLLSPNDSDSDTSRPPYIVTAPARDATVLTTAGESPLPPSFSSLFFPSEAPVDARNKPNESAQQDAPPAFAPAPPFTESASSAATAAATAAATKAVLPRDNKASSSRKDIDDGEPPPPYTEGTSPLDSFTYVMASAGGPASIITQVSQTGPAPPINALGGGSDENITLELRGTRFTLSRDELLTLPEFVLLSLFPNGLLPDGHMNSYHDGDVYPVDYDPNSLQYMLEFFRNVAQTIPASPPSPTAAPDHAAEAVPIEPMHGSARDMLQDRAGIIVLREDLDFYVIPPHRDIAQPEMLEIKRAAGEALLKQEGIFSGLRKSEEPGTTEQHLIEMLTAGGFNHDDHWGHRAGEPNKAVICSIALARLRTDIKGNDLANSNAVGMAQKLLLFWRKPARRCWWEGVELDNVRGVEGKLKVWIRRVWTLEMVSPASQVDM</sequence>
<dbReference type="EMBL" id="KZ107853">
    <property type="protein sequence ID" value="OSS45698.1"/>
    <property type="molecule type" value="Genomic_DNA"/>
</dbReference>
<protein>
    <recommendedName>
        <fullName evidence="4">Potassium channel tetramerisation-type BTB domain-containing protein</fullName>
    </recommendedName>
</protein>
<dbReference type="InParanoid" id="A0A1Y2LRX2"/>
<feature type="compositionally biased region" description="Polar residues" evidence="1">
    <location>
        <begin position="61"/>
        <end position="70"/>
    </location>
</feature>
<organism evidence="2 3">
    <name type="scientific">Epicoccum nigrum</name>
    <name type="common">Soil fungus</name>
    <name type="synonym">Epicoccum purpurascens</name>
    <dbReference type="NCBI Taxonomy" id="105696"/>
    <lineage>
        <taxon>Eukaryota</taxon>
        <taxon>Fungi</taxon>
        <taxon>Dikarya</taxon>
        <taxon>Ascomycota</taxon>
        <taxon>Pezizomycotina</taxon>
        <taxon>Dothideomycetes</taxon>
        <taxon>Pleosporomycetidae</taxon>
        <taxon>Pleosporales</taxon>
        <taxon>Pleosporineae</taxon>
        <taxon>Didymellaceae</taxon>
        <taxon>Epicoccum</taxon>
    </lineage>
</organism>
<dbReference type="PANTHER" id="PTHR13384:SF16">
    <property type="entry name" value="GROWTH REGULATION PROTEIN"/>
    <property type="match status" value="1"/>
</dbReference>
<evidence type="ECO:0008006" key="4">
    <source>
        <dbReference type="Google" id="ProtNLM"/>
    </source>
</evidence>
<feature type="region of interest" description="Disordered" evidence="1">
    <location>
        <begin position="94"/>
        <end position="189"/>
    </location>
</feature>